<keyword evidence="8" id="KW-0406">Ion transport</keyword>
<dbReference type="Gene3D" id="2.70.170.10">
    <property type="entry name" value="Neurotransmitter-gated ion-channel ligand-binding domain"/>
    <property type="match status" value="1"/>
</dbReference>
<dbReference type="InterPro" id="IPR018000">
    <property type="entry name" value="Neurotransmitter_ion_chnl_CS"/>
</dbReference>
<accession>A0AAN9TP66</accession>
<feature type="transmembrane region" description="Helical" evidence="11">
    <location>
        <begin position="244"/>
        <end position="261"/>
    </location>
</feature>
<evidence type="ECO:0000256" key="7">
    <source>
        <dbReference type="ARBA" id="ARBA00022989"/>
    </source>
</evidence>
<dbReference type="InterPro" id="IPR006028">
    <property type="entry name" value="GABAA/Glycine_rcpt"/>
</dbReference>
<keyword evidence="9 11" id="KW-0472">Membrane</keyword>
<keyword evidence="15" id="KW-1185">Reference proteome</keyword>
<proteinExistence type="predicted"/>
<evidence type="ECO:0000313" key="15">
    <source>
        <dbReference type="Proteomes" id="UP001367676"/>
    </source>
</evidence>
<dbReference type="InterPro" id="IPR038050">
    <property type="entry name" value="Neuro_actylchol_rec"/>
</dbReference>
<dbReference type="GO" id="GO:0005886">
    <property type="term" value="C:plasma membrane"/>
    <property type="evidence" value="ECO:0007669"/>
    <property type="project" value="UniProtKB-SubCell"/>
</dbReference>
<dbReference type="GO" id="GO:0005254">
    <property type="term" value="F:chloride channel activity"/>
    <property type="evidence" value="ECO:0007669"/>
    <property type="project" value="UniProtKB-ARBA"/>
</dbReference>
<keyword evidence="7 11" id="KW-1133">Transmembrane helix</keyword>
<keyword evidence="3" id="KW-0813">Transport</keyword>
<evidence type="ECO:0000256" key="6">
    <source>
        <dbReference type="ARBA" id="ARBA00022729"/>
    </source>
</evidence>
<dbReference type="Pfam" id="PF02931">
    <property type="entry name" value="Neur_chan_LBD"/>
    <property type="match status" value="1"/>
</dbReference>
<evidence type="ECO:0000256" key="3">
    <source>
        <dbReference type="ARBA" id="ARBA00022448"/>
    </source>
</evidence>
<dbReference type="Proteomes" id="UP001367676">
    <property type="component" value="Unassembled WGS sequence"/>
</dbReference>
<sequence length="419" mass="49215">MTENKELFELETEYNKDVPPSNEMDVAISLFIKRVSAVDESKEEISLDVFLHVYWEDPRIRIIDNKVDQIELTWNKEQEFWVPDLYIRQLREMKILSVFQDMAAIRIYRNSTLRISIGAIIILKCDMDFRLYPLDVQTCLVDFSSYKYAASEMRFRWKDESALTFPSDFADGCRLPRYVVSFAIQPRSHLIYYGESNHSAARLTIILSRELRSHLLESYLPSTLFVIMSWGGFIIMPEVVPGRVVLLVTTLLSLVTMFDTVRNNSPNALELKCIEVWIISCTLFVFFALMEYFVVLFGMRYDKHWRHPKHEFDVPTTNKHNSVKLYGNHKVAPIENNVRNQNKDVPTPINLTTTLNEENHRRKTKLQLRLLTHHVILYCGSQRGILDRVSLTFFPICFLIFSLIYWFSYLSESNRAITF</sequence>
<keyword evidence="10" id="KW-0407">Ion channel</keyword>
<feature type="transmembrane region" description="Helical" evidence="11">
    <location>
        <begin position="219"/>
        <end position="237"/>
    </location>
</feature>
<dbReference type="EMBL" id="JBBCAQ010000036">
    <property type="protein sequence ID" value="KAK7576651.1"/>
    <property type="molecule type" value="Genomic_DNA"/>
</dbReference>
<evidence type="ECO:0000256" key="2">
    <source>
        <dbReference type="ARBA" id="ARBA00004236"/>
    </source>
</evidence>
<dbReference type="Gene3D" id="1.20.58.390">
    <property type="entry name" value="Neurotransmitter-gated ion-channel transmembrane domain"/>
    <property type="match status" value="1"/>
</dbReference>
<dbReference type="GO" id="GO:0005230">
    <property type="term" value="F:extracellular ligand-gated monoatomic ion channel activity"/>
    <property type="evidence" value="ECO:0007669"/>
    <property type="project" value="InterPro"/>
</dbReference>
<evidence type="ECO:0000256" key="11">
    <source>
        <dbReference type="SAM" id="Phobius"/>
    </source>
</evidence>
<dbReference type="InterPro" id="IPR006029">
    <property type="entry name" value="Neurotrans-gated_channel_TM"/>
</dbReference>
<dbReference type="SUPFAM" id="SSF63712">
    <property type="entry name" value="Nicotinic receptor ligand binding domain-like"/>
    <property type="match status" value="1"/>
</dbReference>
<dbReference type="InterPro" id="IPR036719">
    <property type="entry name" value="Neuro-gated_channel_TM_sf"/>
</dbReference>
<dbReference type="InterPro" id="IPR006201">
    <property type="entry name" value="Neur_channel"/>
</dbReference>
<dbReference type="GO" id="GO:0099095">
    <property type="term" value="F:ligand-gated monoatomic anion channel activity"/>
    <property type="evidence" value="ECO:0007669"/>
    <property type="project" value="UniProtKB-ARBA"/>
</dbReference>
<comment type="subcellular location">
    <subcellularLocation>
        <location evidence="2">Cell membrane</location>
    </subcellularLocation>
    <subcellularLocation>
        <location evidence="1">Membrane</location>
        <topology evidence="1">Multi-pass membrane protein</topology>
    </subcellularLocation>
</comment>
<dbReference type="AlphaFoldDB" id="A0AAN9TP66"/>
<evidence type="ECO:0000256" key="8">
    <source>
        <dbReference type="ARBA" id="ARBA00023065"/>
    </source>
</evidence>
<dbReference type="InterPro" id="IPR006202">
    <property type="entry name" value="Neur_chan_lig-bd"/>
</dbReference>
<keyword evidence="6" id="KW-0732">Signal</keyword>
<feature type="domain" description="Neurotransmitter-gated ion-channel ligand-binding" evidence="12">
    <location>
        <begin position="9"/>
        <end position="172"/>
    </location>
</feature>
<dbReference type="InterPro" id="IPR036734">
    <property type="entry name" value="Neur_chan_lig-bd_sf"/>
</dbReference>
<gene>
    <name evidence="14" type="ORF">V9T40_012937</name>
</gene>
<dbReference type="Pfam" id="PF02932">
    <property type="entry name" value="Neur_chan_memb"/>
    <property type="match status" value="1"/>
</dbReference>
<evidence type="ECO:0000256" key="10">
    <source>
        <dbReference type="ARBA" id="ARBA00023303"/>
    </source>
</evidence>
<name>A0AAN9TP66_9HEMI</name>
<evidence type="ECO:0000313" key="14">
    <source>
        <dbReference type="EMBL" id="KAK7576651.1"/>
    </source>
</evidence>
<dbReference type="PRINTS" id="PR00253">
    <property type="entry name" value="GABAARECEPTR"/>
</dbReference>
<feature type="transmembrane region" description="Helical" evidence="11">
    <location>
        <begin position="276"/>
        <end position="299"/>
    </location>
</feature>
<dbReference type="PANTHER" id="PTHR18945">
    <property type="entry name" value="NEUROTRANSMITTER GATED ION CHANNEL"/>
    <property type="match status" value="1"/>
</dbReference>
<evidence type="ECO:0000256" key="9">
    <source>
        <dbReference type="ARBA" id="ARBA00023136"/>
    </source>
</evidence>
<dbReference type="PROSITE" id="PS00236">
    <property type="entry name" value="NEUROTR_ION_CHANNEL"/>
    <property type="match status" value="1"/>
</dbReference>
<protein>
    <submittedName>
        <fullName evidence="14">Uncharacterized protein</fullName>
    </submittedName>
</protein>
<evidence type="ECO:0000259" key="12">
    <source>
        <dbReference type="Pfam" id="PF02931"/>
    </source>
</evidence>
<dbReference type="SUPFAM" id="SSF90112">
    <property type="entry name" value="Neurotransmitter-gated ion-channel transmembrane pore"/>
    <property type="match status" value="1"/>
</dbReference>
<dbReference type="GO" id="GO:0004888">
    <property type="term" value="F:transmembrane signaling receptor activity"/>
    <property type="evidence" value="ECO:0007669"/>
    <property type="project" value="InterPro"/>
</dbReference>
<feature type="domain" description="Neurotransmitter-gated ion-channel transmembrane" evidence="13">
    <location>
        <begin position="219"/>
        <end position="300"/>
    </location>
</feature>
<evidence type="ECO:0000256" key="1">
    <source>
        <dbReference type="ARBA" id="ARBA00004141"/>
    </source>
</evidence>
<evidence type="ECO:0000259" key="13">
    <source>
        <dbReference type="Pfam" id="PF02932"/>
    </source>
</evidence>
<reference evidence="14 15" key="1">
    <citation type="submission" date="2024-03" db="EMBL/GenBank/DDBJ databases">
        <title>Adaptation during the transition from Ophiocordyceps entomopathogen to insect associate is accompanied by gene loss and intensified selection.</title>
        <authorList>
            <person name="Ward C.M."/>
            <person name="Onetto C.A."/>
            <person name="Borneman A.R."/>
        </authorList>
    </citation>
    <scope>NUCLEOTIDE SEQUENCE [LARGE SCALE GENOMIC DNA]</scope>
    <source>
        <strain evidence="14">AWRI1</strain>
        <tissue evidence="14">Single Adult Female</tissue>
    </source>
</reference>
<feature type="transmembrane region" description="Helical" evidence="11">
    <location>
        <begin position="391"/>
        <end position="409"/>
    </location>
</feature>
<organism evidence="14 15">
    <name type="scientific">Parthenolecanium corni</name>
    <dbReference type="NCBI Taxonomy" id="536013"/>
    <lineage>
        <taxon>Eukaryota</taxon>
        <taxon>Metazoa</taxon>
        <taxon>Ecdysozoa</taxon>
        <taxon>Arthropoda</taxon>
        <taxon>Hexapoda</taxon>
        <taxon>Insecta</taxon>
        <taxon>Pterygota</taxon>
        <taxon>Neoptera</taxon>
        <taxon>Paraneoptera</taxon>
        <taxon>Hemiptera</taxon>
        <taxon>Sternorrhyncha</taxon>
        <taxon>Coccoidea</taxon>
        <taxon>Coccidae</taxon>
        <taxon>Parthenolecanium</taxon>
    </lineage>
</organism>
<evidence type="ECO:0000256" key="5">
    <source>
        <dbReference type="ARBA" id="ARBA00022692"/>
    </source>
</evidence>
<keyword evidence="5 11" id="KW-0812">Transmembrane</keyword>
<comment type="caution">
    <text evidence="14">The sequence shown here is derived from an EMBL/GenBank/DDBJ whole genome shotgun (WGS) entry which is preliminary data.</text>
</comment>
<evidence type="ECO:0000256" key="4">
    <source>
        <dbReference type="ARBA" id="ARBA00022475"/>
    </source>
</evidence>
<keyword evidence="4" id="KW-1003">Cell membrane</keyword>